<evidence type="ECO:0000313" key="3">
    <source>
        <dbReference type="Proteomes" id="UP000251956"/>
    </source>
</evidence>
<protein>
    <submittedName>
        <fullName evidence="2">SIR2 family protein</fullName>
    </submittedName>
</protein>
<accession>A0A330GKF4</accession>
<evidence type="ECO:0000313" key="2">
    <source>
        <dbReference type="EMBL" id="RAZ72997.1"/>
    </source>
</evidence>
<evidence type="ECO:0000256" key="1">
    <source>
        <dbReference type="SAM" id="MobiDB-lite"/>
    </source>
</evidence>
<sequence>MADDTQRRTFKFLRNGNADPEMFDWAKGADTARQAISESMSARNIAFLLGAGCSSLIKAGAEVGISTMAPLAKEFCSETLAARAAGSYGDTVADAGGNADEVQAAREEDEAEEVWADDGEGADPLGTPSEPEPEPAPWRLIKTELEYLDALGIDLEQGYNRNLERLMEVLFAQRFVLRQSGTAAHWPARDLVDGIIQKVQTFLWARVTEGAFAKGDTAVRDLYERFYKKLVLRDRSLPRPWVFTTNYDHFNEMAMDRLGIPYANGFSGVVERRFNPATFRYALAEQLDVASRKWTAVDAFVYLCKLHGSVTWTEDDHGLFPIRETWPPIDAKRMMIYPTPAKQNSSLGSPYADLFREFQSRIVREQSVLITAGYAFGDEHLNNIIYQALTIPTFRLVIFADPDMEGEIAKLRALRDPRIWIIGGDGPEEGTRAHYFDMVVEHFLPQRASDRIDEAVRKVLSNLAPAKKDDEE</sequence>
<gene>
    <name evidence="2" type="ORF">DPM35_26810</name>
</gene>
<organism evidence="2 3">
    <name type="scientific">Mesorhizobium atlanticum</name>
    <dbReference type="NCBI Taxonomy" id="2233532"/>
    <lineage>
        <taxon>Bacteria</taxon>
        <taxon>Pseudomonadati</taxon>
        <taxon>Pseudomonadota</taxon>
        <taxon>Alphaproteobacteria</taxon>
        <taxon>Hyphomicrobiales</taxon>
        <taxon>Phyllobacteriaceae</taxon>
        <taxon>Mesorhizobium</taxon>
    </lineage>
</organism>
<dbReference type="Pfam" id="PF13289">
    <property type="entry name" value="SIR2_2"/>
    <property type="match status" value="1"/>
</dbReference>
<dbReference type="EMBL" id="QMBQ01000009">
    <property type="protein sequence ID" value="RAZ72997.1"/>
    <property type="molecule type" value="Genomic_DNA"/>
</dbReference>
<dbReference type="Proteomes" id="UP000251956">
    <property type="component" value="Unassembled WGS sequence"/>
</dbReference>
<keyword evidence="3" id="KW-1185">Reference proteome</keyword>
<feature type="compositionally biased region" description="Acidic residues" evidence="1">
    <location>
        <begin position="107"/>
        <end position="121"/>
    </location>
</feature>
<comment type="caution">
    <text evidence="2">The sequence shown here is derived from an EMBL/GenBank/DDBJ whole genome shotgun (WGS) entry which is preliminary data.</text>
</comment>
<name>A0A330GKF4_9HYPH</name>
<dbReference type="OrthoDB" id="9808492at2"/>
<feature type="region of interest" description="Disordered" evidence="1">
    <location>
        <begin position="102"/>
        <end position="135"/>
    </location>
</feature>
<proteinExistence type="predicted"/>
<dbReference type="AlphaFoldDB" id="A0A330GKF4"/>
<reference evidence="2 3" key="1">
    <citation type="submission" date="2018-07" db="EMBL/GenBank/DDBJ databases">
        <title>Diversity of Mesorhizobium strains in Brazil.</title>
        <authorList>
            <person name="Helene L.C.F."/>
            <person name="Dall'Agnol R."/>
            <person name="Delamuta J.R.M."/>
            <person name="Hungria M."/>
        </authorList>
    </citation>
    <scope>NUCLEOTIDE SEQUENCE [LARGE SCALE GENOMIC DNA]</scope>
    <source>
        <strain evidence="2 3">CNPSo 3140</strain>
    </source>
</reference>
<dbReference type="RefSeq" id="WP_112130200.1">
    <property type="nucleotide sequence ID" value="NZ_QMBQ01000009.1"/>
</dbReference>